<accession>A0A9X8RC33</accession>
<dbReference type="InterPro" id="IPR050723">
    <property type="entry name" value="CFA/CMAS"/>
</dbReference>
<gene>
    <name evidence="2" type="ORF">SAMN05878482_106170</name>
</gene>
<proteinExistence type="predicted"/>
<comment type="caution">
    <text evidence="2">The sequence shown here is derived from an EMBL/GenBank/DDBJ whole genome shotgun (WGS) entry which is preliminary data.</text>
</comment>
<organism evidence="2 3">
    <name type="scientific">Peribacillus simplex</name>
    <dbReference type="NCBI Taxonomy" id="1478"/>
    <lineage>
        <taxon>Bacteria</taxon>
        <taxon>Bacillati</taxon>
        <taxon>Bacillota</taxon>
        <taxon>Bacilli</taxon>
        <taxon>Bacillales</taxon>
        <taxon>Bacillaceae</taxon>
        <taxon>Peribacillus</taxon>
    </lineage>
</organism>
<dbReference type="InterPro" id="IPR029063">
    <property type="entry name" value="SAM-dependent_MTases_sf"/>
</dbReference>
<dbReference type="Pfam" id="PF13649">
    <property type="entry name" value="Methyltransf_25"/>
    <property type="match status" value="1"/>
</dbReference>
<dbReference type="InterPro" id="IPR041698">
    <property type="entry name" value="Methyltransf_25"/>
</dbReference>
<name>A0A9X8RC33_9BACI</name>
<evidence type="ECO:0000259" key="1">
    <source>
        <dbReference type="Pfam" id="PF13649"/>
    </source>
</evidence>
<dbReference type="PANTHER" id="PTHR43667">
    <property type="entry name" value="CYCLOPROPANE-FATTY-ACYL-PHOSPHOLIPID SYNTHASE"/>
    <property type="match status" value="1"/>
</dbReference>
<dbReference type="RefSeq" id="WP_397222814.1">
    <property type="nucleotide sequence ID" value="NZ_FTMX01000006.1"/>
</dbReference>
<dbReference type="CDD" id="cd02440">
    <property type="entry name" value="AdoMet_MTases"/>
    <property type="match status" value="1"/>
</dbReference>
<keyword evidence="2" id="KW-0808">Transferase</keyword>
<dbReference type="Gene3D" id="3.40.50.150">
    <property type="entry name" value="Vaccinia Virus protein VP39"/>
    <property type="match status" value="1"/>
</dbReference>
<dbReference type="GO" id="GO:0032259">
    <property type="term" value="P:methylation"/>
    <property type="evidence" value="ECO:0007669"/>
    <property type="project" value="UniProtKB-KW"/>
</dbReference>
<dbReference type="EMBL" id="FTMX01000006">
    <property type="protein sequence ID" value="SIR84992.1"/>
    <property type="molecule type" value="Genomic_DNA"/>
</dbReference>
<feature type="domain" description="Methyltransferase" evidence="1">
    <location>
        <begin position="59"/>
        <end position="153"/>
    </location>
</feature>
<protein>
    <submittedName>
        <fullName evidence="2">Methyltransferase domain-containing protein</fullName>
    </submittedName>
</protein>
<dbReference type="AlphaFoldDB" id="A0A9X8RC33"/>
<reference evidence="2 3" key="1">
    <citation type="submission" date="2017-01" db="EMBL/GenBank/DDBJ databases">
        <authorList>
            <person name="Varghese N."/>
            <person name="Submissions S."/>
        </authorList>
    </citation>
    <scope>NUCLEOTIDE SEQUENCE [LARGE SCALE GENOMIC DNA]</scope>
    <source>
        <strain evidence="2 3">RUG2-6</strain>
    </source>
</reference>
<sequence length="231" mass="26646">MITTYEDLLNMLDSLLREPTAFWNDFYEDREKGVPFFENFPDENLVTYFDGGSIGRGKVLELGCGPGRNAIYLAQKGCSVDAVDLSKAALEWGKERAAEKKVHVNFIQRNIFDLDIEEGQYDFVYDSGCFHHIAPHRRINYLEMVKRALRPKGLYSITCFVEGGILGGADLSDWEVYRQRSLKGGLGFTEEKLRMIFKDFEVVEIRKMRKIEPTDEIFGVRGLWTALFMKR</sequence>
<dbReference type="SUPFAM" id="SSF53335">
    <property type="entry name" value="S-adenosyl-L-methionine-dependent methyltransferases"/>
    <property type="match status" value="1"/>
</dbReference>
<dbReference type="Proteomes" id="UP000185829">
    <property type="component" value="Unassembled WGS sequence"/>
</dbReference>
<dbReference type="PANTHER" id="PTHR43667:SF2">
    <property type="entry name" value="FATTY ACID C-METHYL TRANSFERASE"/>
    <property type="match status" value="1"/>
</dbReference>
<evidence type="ECO:0000313" key="3">
    <source>
        <dbReference type="Proteomes" id="UP000185829"/>
    </source>
</evidence>
<dbReference type="GO" id="GO:0008168">
    <property type="term" value="F:methyltransferase activity"/>
    <property type="evidence" value="ECO:0007669"/>
    <property type="project" value="UniProtKB-KW"/>
</dbReference>
<keyword evidence="2" id="KW-0489">Methyltransferase</keyword>
<evidence type="ECO:0000313" key="2">
    <source>
        <dbReference type="EMBL" id="SIR84992.1"/>
    </source>
</evidence>